<comment type="cofactor">
    <cofactor evidence="1">
        <name>Zn(2+)</name>
        <dbReference type="ChEBI" id="CHEBI:29105"/>
    </cofactor>
</comment>
<keyword evidence="7" id="KW-0809">Transit peptide</keyword>
<protein>
    <submittedName>
        <fullName evidence="12">Peptidase M50-like protein</fullName>
    </submittedName>
</protein>
<sequence length="380" mass="43123">MKKRFLYFLKNYKYTVHLTLFLITLCCSIAAGIEWSTTKLVLFSEITAHDLNLGLQYAISFLGILTVHEFGHYLTARYYKLDVSLPYYIPFWIPIGPSLGTMGAFISINSPMRSKKEFFDVGIAGPLAGFIAALGVLIYGFTHLPPPEYIFSIHPEYKQWGYNYAQHAYDVLPEGANFKIGENLLFKLMTNWLVDDLQSMPNAHELMHYPFLMAGYLACFFTSLNLLPIGQLDGGHILYGVFGYKKAKNVSFVLFLAFVFYAGLGLFNFTDFTSLAELPYIAIYIGFLYLIFEKIAKKDKVKVWAYVFSMFTLQLISSSFFGIEGYSGWLLFTFLLGRVLGVTHPPALYEEDLGLGRKILAFISLVVFILCATPSPFIFE</sequence>
<dbReference type="PANTHER" id="PTHR31412:SF0">
    <property type="entry name" value="ZINC METALLOPROTEASE EGY1, CHLOROPLASTIC-RELATED"/>
    <property type="match status" value="1"/>
</dbReference>
<dbReference type="GO" id="GO:0016020">
    <property type="term" value="C:membrane"/>
    <property type="evidence" value="ECO:0007669"/>
    <property type="project" value="UniProtKB-SubCell"/>
</dbReference>
<keyword evidence="13" id="KW-1185">Reference proteome</keyword>
<dbReference type="Proteomes" id="UP000245535">
    <property type="component" value="Unassembled WGS sequence"/>
</dbReference>
<feature type="transmembrane region" description="Helical" evidence="10">
    <location>
        <begin position="209"/>
        <end position="229"/>
    </location>
</feature>
<evidence type="ECO:0000313" key="12">
    <source>
        <dbReference type="EMBL" id="PWJ44989.1"/>
    </source>
</evidence>
<feature type="transmembrane region" description="Helical" evidence="10">
    <location>
        <begin position="275"/>
        <end position="292"/>
    </location>
</feature>
<keyword evidence="8 10" id="KW-1133">Transmembrane helix</keyword>
<keyword evidence="9 10" id="KW-0472">Membrane</keyword>
<comment type="subcellular location">
    <subcellularLocation>
        <location evidence="2">Membrane</location>
        <topology evidence="2">Multi-pass membrane protein</topology>
    </subcellularLocation>
</comment>
<feature type="transmembrane region" description="Helical" evidence="10">
    <location>
        <begin position="250"/>
        <end position="269"/>
    </location>
</feature>
<evidence type="ECO:0000256" key="3">
    <source>
        <dbReference type="ARBA" id="ARBA00007931"/>
    </source>
</evidence>
<evidence type="ECO:0000256" key="6">
    <source>
        <dbReference type="ARBA" id="ARBA00022801"/>
    </source>
</evidence>
<evidence type="ECO:0000259" key="11">
    <source>
        <dbReference type="Pfam" id="PF02163"/>
    </source>
</evidence>
<dbReference type="EMBL" id="QGDO01000001">
    <property type="protein sequence ID" value="PWJ44989.1"/>
    <property type="molecule type" value="Genomic_DNA"/>
</dbReference>
<evidence type="ECO:0000256" key="5">
    <source>
        <dbReference type="ARBA" id="ARBA00022692"/>
    </source>
</evidence>
<evidence type="ECO:0000256" key="2">
    <source>
        <dbReference type="ARBA" id="ARBA00004141"/>
    </source>
</evidence>
<dbReference type="GO" id="GO:0006508">
    <property type="term" value="P:proteolysis"/>
    <property type="evidence" value="ECO:0007669"/>
    <property type="project" value="UniProtKB-KW"/>
</dbReference>
<comment type="similarity">
    <text evidence="3">Belongs to the peptidase M50B family.</text>
</comment>
<evidence type="ECO:0000313" key="13">
    <source>
        <dbReference type="Proteomes" id="UP000245535"/>
    </source>
</evidence>
<feature type="transmembrane region" description="Helical" evidence="10">
    <location>
        <begin position="87"/>
        <end position="106"/>
    </location>
</feature>
<proteinExistence type="inferred from homology"/>
<reference evidence="12 13" key="1">
    <citation type="submission" date="2018-03" db="EMBL/GenBank/DDBJ databases">
        <title>Genomic Encyclopedia of Archaeal and Bacterial Type Strains, Phase II (KMG-II): from individual species to whole genera.</title>
        <authorList>
            <person name="Goeker M."/>
        </authorList>
    </citation>
    <scope>NUCLEOTIDE SEQUENCE [LARGE SCALE GENOMIC DNA]</scope>
    <source>
        <strain evidence="12 13">DSM 28229</strain>
    </source>
</reference>
<evidence type="ECO:0000256" key="7">
    <source>
        <dbReference type="ARBA" id="ARBA00022946"/>
    </source>
</evidence>
<evidence type="ECO:0000256" key="10">
    <source>
        <dbReference type="SAM" id="Phobius"/>
    </source>
</evidence>
<dbReference type="AlphaFoldDB" id="A0A315ZIF4"/>
<dbReference type="PANTHER" id="PTHR31412">
    <property type="entry name" value="ZINC METALLOPROTEASE EGY1"/>
    <property type="match status" value="1"/>
</dbReference>
<organism evidence="12 13">
    <name type="scientific">Sediminitomix flava</name>
    <dbReference type="NCBI Taxonomy" id="379075"/>
    <lineage>
        <taxon>Bacteria</taxon>
        <taxon>Pseudomonadati</taxon>
        <taxon>Bacteroidota</taxon>
        <taxon>Cytophagia</taxon>
        <taxon>Cytophagales</taxon>
        <taxon>Flammeovirgaceae</taxon>
        <taxon>Sediminitomix</taxon>
    </lineage>
</organism>
<feature type="transmembrane region" description="Helical" evidence="10">
    <location>
        <begin position="118"/>
        <end position="141"/>
    </location>
</feature>
<comment type="caution">
    <text evidence="12">The sequence shown here is derived from an EMBL/GenBank/DDBJ whole genome shotgun (WGS) entry which is preliminary data.</text>
</comment>
<gene>
    <name evidence="12" type="ORF">BC781_1011387</name>
</gene>
<keyword evidence="6" id="KW-0378">Hydrolase</keyword>
<dbReference type="RefSeq" id="WP_245935584.1">
    <property type="nucleotide sequence ID" value="NZ_QGDO01000001.1"/>
</dbReference>
<dbReference type="InterPro" id="IPR044838">
    <property type="entry name" value="EGY1-like"/>
</dbReference>
<accession>A0A315ZIF4</accession>
<name>A0A315ZIF4_SEDFL</name>
<evidence type="ECO:0000256" key="8">
    <source>
        <dbReference type="ARBA" id="ARBA00022989"/>
    </source>
</evidence>
<feature type="domain" description="Peptidase M50" evidence="11">
    <location>
        <begin position="57"/>
        <end position="257"/>
    </location>
</feature>
<evidence type="ECO:0000256" key="1">
    <source>
        <dbReference type="ARBA" id="ARBA00001947"/>
    </source>
</evidence>
<feature type="transmembrane region" description="Helical" evidence="10">
    <location>
        <begin position="359"/>
        <end position="379"/>
    </location>
</feature>
<dbReference type="GO" id="GO:0008233">
    <property type="term" value="F:peptidase activity"/>
    <property type="evidence" value="ECO:0007669"/>
    <property type="project" value="UniProtKB-KW"/>
</dbReference>
<evidence type="ECO:0000256" key="9">
    <source>
        <dbReference type="ARBA" id="ARBA00023136"/>
    </source>
</evidence>
<evidence type="ECO:0000256" key="4">
    <source>
        <dbReference type="ARBA" id="ARBA00022670"/>
    </source>
</evidence>
<keyword evidence="4" id="KW-0645">Protease</keyword>
<dbReference type="CDD" id="cd06160">
    <property type="entry name" value="S2P-M50_like_2"/>
    <property type="match status" value="1"/>
</dbReference>
<feature type="transmembrane region" description="Helical" evidence="10">
    <location>
        <begin position="304"/>
        <end position="323"/>
    </location>
</feature>
<keyword evidence="5 10" id="KW-0812">Transmembrane</keyword>
<dbReference type="Pfam" id="PF02163">
    <property type="entry name" value="Peptidase_M50"/>
    <property type="match status" value="1"/>
</dbReference>
<dbReference type="InterPro" id="IPR008915">
    <property type="entry name" value="Peptidase_M50"/>
</dbReference>